<evidence type="ECO:0000313" key="5">
    <source>
        <dbReference type="Proteomes" id="UP000273252"/>
    </source>
</evidence>
<dbReference type="HAMAP" id="MF_00632">
    <property type="entry name" value="UPF0234"/>
    <property type="match status" value="1"/>
</dbReference>
<evidence type="ECO:0000256" key="1">
    <source>
        <dbReference type="ARBA" id="ARBA00022741"/>
    </source>
</evidence>
<dbReference type="CDD" id="cd11740">
    <property type="entry name" value="YajQ_like"/>
    <property type="match status" value="1"/>
</dbReference>
<comment type="similarity">
    <text evidence="2 3">Belongs to the YajQ family.</text>
</comment>
<dbReference type="RefSeq" id="WP_120030165.1">
    <property type="nucleotide sequence ID" value="NZ_QVMU01000004.1"/>
</dbReference>
<accession>A0A3A6R8J8</accession>
<dbReference type="Proteomes" id="UP000273252">
    <property type="component" value="Unassembled WGS sequence"/>
</dbReference>
<dbReference type="InterPro" id="IPR007551">
    <property type="entry name" value="YajQ/Smlt4090-like"/>
</dbReference>
<protein>
    <recommendedName>
        <fullName evidence="3">Nucleotide-binding protein DZ860_06690</fullName>
    </recommendedName>
</protein>
<evidence type="ECO:0000313" key="4">
    <source>
        <dbReference type="EMBL" id="RJX72841.1"/>
    </source>
</evidence>
<evidence type="ECO:0000256" key="3">
    <source>
        <dbReference type="HAMAP-Rule" id="MF_00632"/>
    </source>
</evidence>
<comment type="function">
    <text evidence="3">Nucleotide-binding protein.</text>
</comment>
<dbReference type="Gene3D" id="3.30.70.990">
    <property type="entry name" value="YajQ-like, domain 2"/>
    <property type="match status" value="1"/>
</dbReference>
<name>A0A3A6R8J8_9VIBR</name>
<dbReference type="InterPro" id="IPR036183">
    <property type="entry name" value="YajQ-like_sf"/>
</dbReference>
<dbReference type="InterPro" id="IPR035571">
    <property type="entry name" value="UPF0234-like_C"/>
</dbReference>
<proteinExistence type="inferred from homology"/>
<dbReference type="InterPro" id="IPR035570">
    <property type="entry name" value="UPF0234_N"/>
</dbReference>
<evidence type="ECO:0000256" key="2">
    <source>
        <dbReference type="ARBA" id="ARBA00093450"/>
    </source>
</evidence>
<keyword evidence="5" id="KW-1185">Reference proteome</keyword>
<dbReference type="Gene3D" id="3.30.70.860">
    <property type="match status" value="1"/>
</dbReference>
<reference evidence="4 5" key="1">
    <citation type="submission" date="2018-08" db="EMBL/GenBank/DDBJ databases">
        <title>Vibrio isolated from the Eastern China Marginal Seas.</title>
        <authorList>
            <person name="Li Y."/>
        </authorList>
    </citation>
    <scope>NUCLEOTIDE SEQUENCE [LARGE SCALE GENOMIC DNA]</scope>
    <source>
        <strain evidence="4 5">BEI233</strain>
    </source>
</reference>
<dbReference type="PANTHER" id="PTHR30476:SF0">
    <property type="entry name" value="UPF0234 PROTEIN YAJQ"/>
    <property type="match status" value="1"/>
</dbReference>
<dbReference type="EMBL" id="QVMU01000004">
    <property type="protein sequence ID" value="RJX72841.1"/>
    <property type="molecule type" value="Genomic_DNA"/>
</dbReference>
<dbReference type="AlphaFoldDB" id="A0A3A6R8J8"/>
<dbReference type="OrthoDB" id="9801447at2"/>
<dbReference type="Pfam" id="PF04461">
    <property type="entry name" value="YajQ"/>
    <property type="match status" value="1"/>
</dbReference>
<gene>
    <name evidence="4" type="ORF">DZ860_06690</name>
</gene>
<comment type="caution">
    <text evidence="4">The sequence shown here is derived from an EMBL/GenBank/DDBJ whole genome shotgun (WGS) entry which is preliminary data.</text>
</comment>
<sequence length="161" mass="18375">MPSFDIVSETDAVEVRNAVDNATREIATRFDFRNVEATFELQKDDSVKLSSEGDFQLKQMREILRANLSKRGVDANAMETKEPEATGKKWHQIVLFKQGIDTVTAKKLVKLIKDAKLKVQVSIQGEKVRVTGKKRDDLQATIATIRQAEMNQPFQYENFRD</sequence>
<organism evidence="4 5">
    <name type="scientific">Vibrio sinensis</name>
    <dbReference type="NCBI Taxonomy" id="2302434"/>
    <lineage>
        <taxon>Bacteria</taxon>
        <taxon>Pseudomonadati</taxon>
        <taxon>Pseudomonadota</taxon>
        <taxon>Gammaproteobacteria</taxon>
        <taxon>Vibrionales</taxon>
        <taxon>Vibrionaceae</taxon>
        <taxon>Vibrio</taxon>
    </lineage>
</organism>
<dbReference type="NCBIfam" id="NF003819">
    <property type="entry name" value="PRK05412.1"/>
    <property type="match status" value="1"/>
</dbReference>
<dbReference type="PANTHER" id="PTHR30476">
    <property type="entry name" value="UPF0234 PROTEIN YAJQ"/>
    <property type="match status" value="1"/>
</dbReference>
<keyword evidence="1 3" id="KW-0547">Nucleotide-binding</keyword>
<dbReference type="GO" id="GO:0005829">
    <property type="term" value="C:cytosol"/>
    <property type="evidence" value="ECO:0007669"/>
    <property type="project" value="TreeGrafter"/>
</dbReference>
<dbReference type="GO" id="GO:0000166">
    <property type="term" value="F:nucleotide binding"/>
    <property type="evidence" value="ECO:0007669"/>
    <property type="project" value="UniProtKB-UniRule"/>
</dbReference>
<dbReference type="SUPFAM" id="SSF89963">
    <property type="entry name" value="YajQ-like"/>
    <property type="match status" value="2"/>
</dbReference>